<evidence type="ECO:0000313" key="2">
    <source>
        <dbReference type="EMBL" id="KAB0663494.1"/>
    </source>
</evidence>
<protein>
    <submittedName>
        <fullName evidence="2">Uncharacterized protein</fullName>
    </submittedName>
</protein>
<feature type="compositionally biased region" description="Polar residues" evidence="1">
    <location>
        <begin position="9"/>
        <end position="26"/>
    </location>
</feature>
<proteinExistence type="predicted"/>
<dbReference type="Proteomes" id="UP000473571">
    <property type="component" value="Unassembled WGS sequence"/>
</dbReference>
<gene>
    <name evidence="2" type="ORF">F7R13_20075</name>
</gene>
<dbReference type="AlphaFoldDB" id="A0A6L3NCW4"/>
<feature type="region of interest" description="Disordered" evidence="1">
    <location>
        <begin position="1"/>
        <end position="61"/>
    </location>
</feature>
<reference evidence="2 3" key="1">
    <citation type="submission" date="2019-09" db="EMBL/GenBank/DDBJ databases">
        <title>Draft genome sequences of 48 bacterial type strains from the CCUG.</title>
        <authorList>
            <person name="Tunovic T."/>
            <person name="Pineiro-Iglesias B."/>
            <person name="Unosson C."/>
            <person name="Inganas E."/>
            <person name="Ohlen M."/>
            <person name="Cardew S."/>
            <person name="Jensie-Markopoulos S."/>
            <person name="Salva-Serra F."/>
            <person name="Jaen-Luchoro D."/>
            <person name="Karlsson R."/>
            <person name="Svensson-Stadler L."/>
            <person name="Chun J."/>
            <person name="Moore E."/>
        </authorList>
    </citation>
    <scope>NUCLEOTIDE SEQUENCE [LARGE SCALE GENOMIC DNA]</scope>
    <source>
        <strain evidence="2 3">CCUG 65687</strain>
    </source>
</reference>
<comment type="caution">
    <text evidence="2">The sequence shown here is derived from an EMBL/GenBank/DDBJ whole genome shotgun (WGS) entry which is preliminary data.</text>
</comment>
<sequence>MTLIRVQAHSDTMQSPTSALATSRPQFDSRPQACAHPSVLPPPVAPPLVGAAPPPPAARVG</sequence>
<evidence type="ECO:0000256" key="1">
    <source>
        <dbReference type="SAM" id="MobiDB-lite"/>
    </source>
</evidence>
<dbReference type="EMBL" id="VZOL01000304">
    <property type="protein sequence ID" value="KAB0663494.1"/>
    <property type="molecule type" value="Genomic_DNA"/>
</dbReference>
<name>A0A6L3NCW4_9BURK</name>
<feature type="compositionally biased region" description="Pro residues" evidence="1">
    <location>
        <begin position="39"/>
        <end position="61"/>
    </location>
</feature>
<organism evidence="2 3">
    <name type="scientific">Burkholderia territorii</name>
    <dbReference type="NCBI Taxonomy" id="1503055"/>
    <lineage>
        <taxon>Bacteria</taxon>
        <taxon>Pseudomonadati</taxon>
        <taxon>Pseudomonadota</taxon>
        <taxon>Betaproteobacteria</taxon>
        <taxon>Burkholderiales</taxon>
        <taxon>Burkholderiaceae</taxon>
        <taxon>Burkholderia</taxon>
        <taxon>Burkholderia cepacia complex</taxon>
    </lineage>
</organism>
<evidence type="ECO:0000313" key="3">
    <source>
        <dbReference type="Proteomes" id="UP000473571"/>
    </source>
</evidence>
<accession>A0A6L3NCW4</accession>